<dbReference type="Proteomes" id="UP001233271">
    <property type="component" value="Chromosome 7a"/>
</dbReference>
<dbReference type="RefSeq" id="XP_060459859.1">
    <property type="nucleotide sequence ID" value="XM_060603580.1"/>
</dbReference>
<feature type="compositionally biased region" description="Basic and acidic residues" evidence="1">
    <location>
        <begin position="11"/>
        <end position="28"/>
    </location>
</feature>
<dbReference type="InterPro" id="IPR003386">
    <property type="entry name" value="LACT/PDAT_acylTrfase"/>
</dbReference>
<organism evidence="3 4">
    <name type="scientific">Cutaneotrichosporon cavernicola</name>
    <dbReference type="NCBI Taxonomy" id="279322"/>
    <lineage>
        <taxon>Eukaryota</taxon>
        <taxon>Fungi</taxon>
        <taxon>Dikarya</taxon>
        <taxon>Basidiomycota</taxon>
        <taxon>Agaricomycotina</taxon>
        <taxon>Tremellomycetes</taxon>
        <taxon>Trichosporonales</taxon>
        <taxon>Trichosporonaceae</taxon>
        <taxon>Cutaneotrichosporon</taxon>
    </lineage>
</organism>
<evidence type="ECO:0008006" key="5">
    <source>
        <dbReference type="Google" id="ProtNLM"/>
    </source>
</evidence>
<gene>
    <name evidence="3" type="primary">LRO1</name>
    <name evidence="3" type="ORF">CcaverHIS019_0701660</name>
</gene>
<name>A0AA48L9Q2_9TREE</name>
<dbReference type="EMBL" id="AP028218">
    <property type="protein sequence ID" value="BEI94594.1"/>
    <property type="molecule type" value="Genomic_DNA"/>
</dbReference>
<dbReference type="PANTHER" id="PTHR11440">
    <property type="entry name" value="LECITHIN-CHOLESTEROL ACYLTRANSFERASE-RELATED"/>
    <property type="match status" value="1"/>
</dbReference>
<proteinExistence type="predicted"/>
<dbReference type="InterPro" id="IPR029058">
    <property type="entry name" value="AB_hydrolase_fold"/>
</dbReference>
<keyword evidence="2" id="KW-0472">Membrane</keyword>
<feature type="transmembrane region" description="Helical" evidence="2">
    <location>
        <begin position="153"/>
        <end position="170"/>
    </location>
</feature>
<keyword evidence="2" id="KW-0812">Transmembrane</keyword>
<accession>A0AA48L9Q2</accession>
<evidence type="ECO:0000313" key="3">
    <source>
        <dbReference type="EMBL" id="BEI94594.1"/>
    </source>
</evidence>
<dbReference type="AlphaFoldDB" id="A0AA48L9Q2"/>
<protein>
    <recommendedName>
        <fullName evidence="5">Phospholipid:diacylglycerol acyltransferase</fullName>
    </recommendedName>
</protein>
<dbReference type="Gene3D" id="3.40.50.1820">
    <property type="entry name" value="alpha/beta hydrolase"/>
    <property type="match status" value="1"/>
</dbReference>
<sequence length="750" mass="83481">MPPRKRHSKKHNDGDKVDTDKGKGKDEGSGVPRILVPDETSSSGPPSGDTSAASSTLHTPMGTPFPVTGEGQPQSRNLRQRFAEMTRDIGKAGEELSVRIRRKADGNFKVVAPGTPYDEIELHDIDHPSHKKHHAGHQEKQAGWKKWFVGRRVLFPLAFLLGMAAVWTATQPDLLGGEMTDLWPMLQSDMSNFLGNMSMLDSAKKAIFETRDFTVGDSLHQELGLAAKHPVIMMPGVVTSGLESWSTDPIARSWFRLRLWGTSTMIRAVLTDKERWVEAMAIDLETGLDPPGHRVRAAQGLDAASEFIQGYWVWQKVVQNLATIGYDPSNMDLAAYDWRVAFYNLEVRDAYLSRLKDRIELMHKLSGEKVVLVSHSMGGSLMLYFLKWVEAKPDALGFGGGGGPRWVEDHLEAWVNVAGTLLGVPKAMTAFMSGEMRDTVEINPLGSYVLEKFFCRKERADLFRRWPGASSMYMKGGERIWGDLDGAPDDPANATDTYGRFFSFRETASTSEKDMNRSTIYPNLTAEETVPYILEHTSDTYQRMFESNYSVGFETDPRQLRKNAKDHSKWSNPLEVELPQAPSMKIYCLYGHGKETERAYWYVKGEYEEGEGRDAPDSQCDVGDSGCERTPGDFPLARNHRIDNDVTVKGTRPEVRSGVKFSDGDGTIATASLGAMCVRGWKGKTKWNPAGVKPEALDLRGGALTSDHVDILGSSPLNEAILKIVGGRGDLVKPHIGSDIERYVEKMKWD</sequence>
<keyword evidence="2" id="KW-1133">Transmembrane helix</keyword>
<dbReference type="KEGG" id="ccac:CcaHIS019_0701660"/>
<dbReference type="GO" id="GO:0006629">
    <property type="term" value="P:lipid metabolic process"/>
    <property type="evidence" value="ECO:0007669"/>
    <property type="project" value="InterPro"/>
</dbReference>
<dbReference type="SUPFAM" id="SSF53474">
    <property type="entry name" value="alpha/beta-Hydrolases"/>
    <property type="match status" value="1"/>
</dbReference>
<dbReference type="GO" id="GO:0008374">
    <property type="term" value="F:O-acyltransferase activity"/>
    <property type="evidence" value="ECO:0007669"/>
    <property type="project" value="InterPro"/>
</dbReference>
<evidence type="ECO:0000313" key="4">
    <source>
        <dbReference type="Proteomes" id="UP001233271"/>
    </source>
</evidence>
<evidence type="ECO:0000256" key="2">
    <source>
        <dbReference type="SAM" id="Phobius"/>
    </source>
</evidence>
<feature type="region of interest" description="Disordered" evidence="1">
    <location>
        <begin position="1"/>
        <end position="74"/>
    </location>
</feature>
<evidence type="ECO:0000256" key="1">
    <source>
        <dbReference type="SAM" id="MobiDB-lite"/>
    </source>
</evidence>
<dbReference type="GeneID" id="85498464"/>
<reference evidence="3" key="1">
    <citation type="journal article" date="2023" name="BMC Genomics">
        <title>Chromosome-level genome assemblies of Cutaneotrichosporon spp. (Trichosporonales, Basidiomycota) reveal imbalanced evolution between nucleotide sequences and chromosome synteny.</title>
        <authorList>
            <person name="Kobayashi Y."/>
            <person name="Kayamori A."/>
            <person name="Aoki K."/>
            <person name="Shiwa Y."/>
            <person name="Matsutani M."/>
            <person name="Fujita N."/>
            <person name="Sugita T."/>
            <person name="Iwasaki W."/>
            <person name="Tanaka N."/>
            <person name="Takashima M."/>
        </authorList>
    </citation>
    <scope>NUCLEOTIDE SEQUENCE</scope>
    <source>
        <strain evidence="3">HIS019</strain>
    </source>
</reference>
<feature type="compositionally biased region" description="Basic residues" evidence="1">
    <location>
        <begin position="1"/>
        <end position="10"/>
    </location>
</feature>
<dbReference type="Pfam" id="PF02450">
    <property type="entry name" value="LCAT"/>
    <property type="match status" value="1"/>
</dbReference>
<keyword evidence="4" id="KW-1185">Reference proteome</keyword>
<feature type="compositionally biased region" description="Low complexity" evidence="1">
    <location>
        <begin position="40"/>
        <end position="55"/>
    </location>
</feature>